<dbReference type="InterPro" id="IPR050417">
    <property type="entry name" value="Sugar_Epim/Isomerase"/>
</dbReference>
<dbReference type="GO" id="GO:0008903">
    <property type="term" value="F:hydroxypyruvate isomerase activity"/>
    <property type="evidence" value="ECO:0007669"/>
    <property type="project" value="UniProtKB-EC"/>
</dbReference>
<dbReference type="EC" id="5.3.1.22" evidence="3"/>
<dbReference type="PANTHER" id="PTHR43489">
    <property type="entry name" value="ISOMERASE"/>
    <property type="match status" value="1"/>
</dbReference>
<accession>A0A517T6Z3</accession>
<keyword evidence="1 3" id="KW-0413">Isomerase</keyword>
<evidence type="ECO:0000313" key="3">
    <source>
        <dbReference type="EMBL" id="QDT64138.1"/>
    </source>
</evidence>
<dbReference type="AlphaFoldDB" id="A0A517T6Z3"/>
<evidence type="ECO:0000259" key="2">
    <source>
        <dbReference type="Pfam" id="PF01261"/>
    </source>
</evidence>
<dbReference type="PROSITE" id="PS51318">
    <property type="entry name" value="TAT"/>
    <property type="match status" value="1"/>
</dbReference>
<organism evidence="3 4">
    <name type="scientific">Calycomorphotria hydatis</name>
    <dbReference type="NCBI Taxonomy" id="2528027"/>
    <lineage>
        <taxon>Bacteria</taxon>
        <taxon>Pseudomonadati</taxon>
        <taxon>Planctomycetota</taxon>
        <taxon>Planctomycetia</taxon>
        <taxon>Planctomycetales</taxon>
        <taxon>Planctomycetaceae</taxon>
        <taxon>Calycomorphotria</taxon>
    </lineage>
</organism>
<dbReference type="EMBL" id="CP036316">
    <property type="protein sequence ID" value="QDT64138.1"/>
    <property type="molecule type" value="Genomic_DNA"/>
</dbReference>
<name>A0A517T6Z3_9PLAN</name>
<evidence type="ECO:0000256" key="1">
    <source>
        <dbReference type="ARBA" id="ARBA00023235"/>
    </source>
</evidence>
<dbReference type="PANTHER" id="PTHR43489:SF3">
    <property type="entry name" value="XYLOSE ISOMERASE DOMAIN PROTEIN TIM BARREL"/>
    <property type="match status" value="1"/>
</dbReference>
<sequence length="314" mass="34689">MTDNRTDSALNRRQLLGTTALGMAAGGLMGQNLFAAESPASPGAGRLNQSICKWCYCATGEKWSLDKLCEVTRDLGCTSVELTTPKDWPTLKKYGLTSAIASGSSGSFVRGLNNLRYHDMILSETKTRMDECKENGIDRVIAFTGMKWRDAEDPNSGEIPLAEGRENCIRGLKELAKHAKQTGITVCIEHLNTRDDSHPMKGHPGYMGDDLDWLAEVVAAVDSPHVKLLFDIYHVQIMNGDVVRRIDQYFDLIGHIHTAGNPGRKELDQTQEINYRAPMKKLADLGYEGYVGHEFIPTRDQLTGLTEAVTLCTV</sequence>
<dbReference type="Gene3D" id="3.20.20.150">
    <property type="entry name" value="Divalent-metal-dependent TIM barrel enzymes"/>
    <property type="match status" value="1"/>
</dbReference>
<feature type="domain" description="Xylose isomerase-like TIM barrel" evidence="2">
    <location>
        <begin position="91"/>
        <end position="296"/>
    </location>
</feature>
<dbReference type="InterPro" id="IPR013022">
    <property type="entry name" value="Xyl_isomerase-like_TIM-brl"/>
</dbReference>
<dbReference type="Pfam" id="PF01261">
    <property type="entry name" value="AP_endonuc_2"/>
    <property type="match status" value="1"/>
</dbReference>
<dbReference type="OrthoDB" id="9786584at2"/>
<dbReference type="InterPro" id="IPR006311">
    <property type="entry name" value="TAT_signal"/>
</dbReference>
<dbReference type="SUPFAM" id="SSF51658">
    <property type="entry name" value="Xylose isomerase-like"/>
    <property type="match status" value="1"/>
</dbReference>
<reference evidence="3 4" key="1">
    <citation type="submission" date="2019-02" db="EMBL/GenBank/DDBJ databases">
        <title>Deep-cultivation of Planctomycetes and their phenomic and genomic characterization uncovers novel biology.</title>
        <authorList>
            <person name="Wiegand S."/>
            <person name="Jogler M."/>
            <person name="Boedeker C."/>
            <person name="Pinto D."/>
            <person name="Vollmers J."/>
            <person name="Rivas-Marin E."/>
            <person name="Kohn T."/>
            <person name="Peeters S.H."/>
            <person name="Heuer A."/>
            <person name="Rast P."/>
            <person name="Oberbeckmann S."/>
            <person name="Bunk B."/>
            <person name="Jeske O."/>
            <person name="Meyerdierks A."/>
            <person name="Storesund J.E."/>
            <person name="Kallscheuer N."/>
            <person name="Luecker S."/>
            <person name="Lage O.M."/>
            <person name="Pohl T."/>
            <person name="Merkel B.J."/>
            <person name="Hornburger P."/>
            <person name="Mueller R.-W."/>
            <person name="Bruemmer F."/>
            <person name="Labrenz M."/>
            <person name="Spormann A.M."/>
            <person name="Op den Camp H."/>
            <person name="Overmann J."/>
            <person name="Amann R."/>
            <person name="Jetten M.S.M."/>
            <person name="Mascher T."/>
            <person name="Medema M.H."/>
            <person name="Devos D.P."/>
            <person name="Kaster A.-K."/>
            <person name="Ovreas L."/>
            <person name="Rohde M."/>
            <person name="Galperin M.Y."/>
            <person name="Jogler C."/>
        </authorList>
    </citation>
    <scope>NUCLEOTIDE SEQUENCE [LARGE SCALE GENOMIC DNA]</scope>
    <source>
        <strain evidence="3 4">V22</strain>
    </source>
</reference>
<keyword evidence="3" id="KW-0670">Pyruvate</keyword>
<dbReference type="Proteomes" id="UP000319976">
    <property type="component" value="Chromosome"/>
</dbReference>
<proteinExistence type="predicted"/>
<protein>
    <submittedName>
        <fullName evidence="3">Hydroxypyruvate isomerase</fullName>
        <ecNumber evidence="3">5.3.1.22</ecNumber>
    </submittedName>
</protein>
<dbReference type="KEGG" id="chya:V22_13690"/>
<evidence type="ECO:0000313" key="4">
    <source>
        <dbReference type="Proteomes" id="UP000319976"/>
    </source>
</evidence>
<keyword evidence="4" id="KW-1185">Reference proteome</keyword>
<dbReference type="RefSeq" id="WP_145261054.1">
    <property type="nucleotide sequence ID" value="NZ_CP036316.1"/>
</dbReference>
<dbReference type="InterPro" id="IPR036237">
    <property type="entry name" value="Xyl_isomerase-like_sf"/>
</dbReference>
<gene>
    <name evidence="3" type="primary">hyi_2</name>
    <name evidence="3" type="ORF">V22_13690</name>
</gene>